<comment type="caution">
    <text evidence="2">The sequence shown here is derived from an EMBL/GenBank/DDBJ whole genome shotgun (WGS) entry which is preliminary data.</text>
</comment>
<evidence type="ECO:0000313" key="2">
    <source>
        <dbReference type="EMBL" id="MPC09455.1"/>
    </source>
</evidence>
<organism evidence="2 3">
    <name type="scientific">Portunus trituberculatus</name>
    <name type="common">Swimming crab</name>
    <name type="synonym">Neptunus trituberculatus</name>
    <dbReference type="NCBI Taxonomy" id="210409"/>
    <lineage>
        <taxon>Eukaryota</taxon>
        <taxon>Metazoa</taxon>
        <taxon>Ecdysozoa</taxon>
        <taxon>Arthropoda</taxon>
        <taxon>Crustacea</taxon>
        <taxon>Multicrustacea</taxon>
        <taxon>Malacostraca</taxon>
        <taxon>Eumalacostraca</taxon>
        <taxon>Eucarida</taxon>
        <taxon>Decapoda</taxon>
        <taxon>Pleocyemata</taxon>
        <taxon>Brachyura</taxon>
        <taxon>Eubrachyura</taxon>
        <taxon>Portunoidea</taxon>
        <taxon>Portunidae</taxon>
        <taxon>Portuninae</taxon>
        <taxon>Portunus</taxon>
    </lineage>
</organism>
<sequence length="71" mass="7538">MENNMATQKAVLGKSRDRRPSSLLGRPTEDTTPAVTVLHRESGEPSAATNSPGLRSLDLPSGAGLRLHCKV</sequence>
<accession>A0A5B7CJK0</accession>
<name>A0A5B7CJK0_PORTR</name>
<dbReference type="Proteomes" id="UP000324222">
    <property type="component" value="Unassembled WGS sequence"/>
</dbReference>
<dbReference type="EMBL" id="VSRR010000070">
    <property type="protein sequence ID" value="MPC09455.1"/>
    <property type="molecule type" value="Genomic_DNA"/>
</dbReference>
<proteinExistence type="predicted"/>
<reference evidence="2 3" key="1">
    <citation type="submission" date="2019-05" db="EMBL/GenBank/DDBJ databases">
        <title>Another draft genome of Portunus trituberculatus and its Hox gene families provides insights of decapod evolution.</title>
        <authorList>
            <person name="Jeong J.-H."/>
            <person name="Song I."/>
            <person name="Kim S."/>
            <person name="Choi T."/>
            <person name="Kim D."/>
            <person name="Ryu S."/>
            <person name="Kim W."/>
        </authorList>
    </citation>
    <scope>NUCLEOTIDE SEQUENCE [LARGE SCALE GENOMIC DNA]</scope>
    <source>
        <tissue evidence="2">Muscle</tissue>
    </source>
</reference>
<dbReference type="AlphaFoldDB" id="A0A5B7CJK0"/>
<feature type="region of interest" description="Disordered" evidence="1">
    <location>
        <begin position="1"/>
        <end position="61"/>
    </location>
</feature>
<keyword evidence="3" id="KW-1185">Reference proteome</keyword>
<evidence type="ECO:0000256" key="1">
    <source>
        <dbReference type="SAM" id="MobiDB-lite"/>
    </source>
</evidence>
<protein>
    <submittedName>
        <fullName evidence="2">Uncharacterized protein</fullName>
    </submittedName>
</protein>
<evidence type="ECO:0000313" key="3">
    <source>
        <dbReference type="Proteomes" id="UP000324222"/>
    </source>
</evidence>
<gene>
    <name evidence="2" type="ORF">E2C01_002067</name>
</gene>